<dbReference type="OrthoDB" id="1114455at2"/>
<evidence type="ECO:0000313" key="3">
    <source>
        <dbReference type="Proteomes" id="UP000076715"/>
    </source>
</evidence>
<name>A0A162FDD5_9FLAO</name>
<dbReference type="EMBL" id="LQRT01000004">
    <property type="protein sequence ID" value="KZS41596.1"/>
    <property type="molecule type" value="Genomic_DNA"/>
</dbReference>
<dbReference type="Proteomes" id="UP000076715">
    <property type="component" value="Unassembled WGS sequence"/>
</dbReference>
<evidence type="ECO:0000313" key="2">
    <source>
        <dbReference type="EMBL" id="KZS41596.1"/>
    </source>
</evidence>
<protein>
    <recommendedName>
        <fullName evidence="4">Type IX secretion system membrane protein PorP/SprF</fullName>
    </recommendedName>
</protein>
<dbReference type="STRING" id="1642818.AWE51_21580"/>
<dbReference type="InterPro" id="IPR019861">
    <property type="entry name" value="PorP/SprF_Bacteroidetes"/>
</dbReference>
<reference evidence="2 3" key="1">
    <citation type="submission" date="2016-01" db="EMBL/GenBank/DDBJ databases">
        <title>The draft genome sequence of Aquimarina sp. RZW4-3-2.</title>
        <authorList>
            <person name="Wang Y."/>
        </authorList>
    </citation>
    <scope>NUCLEOTIDE SEQUENCE [LARGE SCALE GENOMIC DNA]</scope>
    <source>
        <strain evidence="2 3">RZW4-3-2</strain>
    </source>
</reference>
<accession>A0A162FDD5</accession>
<proteinExistence type="predicted"/>
<evidence type="ECO:0000256" key="1">
    <source>
        <dbReference type="SAM" id="SignalP"/>
    </source>
</evidence>
<feature type="signal peptide" evidence="1">
    <location>
        <begin position="1"/>
        <end position="27"/>
    </location>
</feature>
<dbReference type="AlphaFoldDB" id="A0A162FDD5"/>
<feature type="chain" id="PRO_5007834152" description="Type IX secretion system membrane protein PorP/SprF" evidence="1">
    <location>
        <begin position="28"/>
        <end position="325"/>
    </location>
</feature>
<comment type="caution">
    <text evidence="2">The sequence shown here is derived from an EMBL/GenBank/DDBJ whole genome shotgun (WGS) entry which is preliminary data.</text>
</comment>
<evidence type="ECO:0008006" key="4">
    <source>
        <dbReference type="Google" id="ProtNLM"/>
    </source>
</evidence>
<sequence>MNQQKLPLMKKLLLFISIITCSIPAVCYTQQDSQYTQYMYNTISVNPAYAGSRGILSIMGLYRTQWVGLDGAPSTQTLTLNSPINEKNKLGIGLSIINDAIGATNETNFNASISYTIPVSRIGKLNFGVNAGGNLLNVDLITLRRFNPDDSLLENNIDNKFSPNVGVGFYYHTNRFYLGISTPNLLETNHFNKDILSNIDNQVSVFAKERVNYYFITGHVFEIVPYIKFKPAVLAKYIEGSPIQFDASANFMFNEKFTIGTAYRWSKAVSAIAGFQISDSLMIGFSYDREITDLGQTRFNNGSYEAILRFELKNNHHQFLTPRFF</sequence>
<dbReference type="Pfam" id="PF11751">
    <property type="entry name" value="PorP_SprF"/>
    <property type="match status" value="1"/>
</dbReference>
<dbReference type="NCBIfam" id="TIGR03519">
    <property type="entry name" value="T9SS_PorP_fam"/>
    <property type="match status" value="1"/>
</dbReference>
<gene>
    <name evidence="2" type="ORF">AWE51_21580</name>
</gene>
<keyword evidence="3" id="KW-1185">Reference proteome</keyword>
<keyword evidence="1" id="KW-0732">Signal</keyword>
<organism evidence="2 3">
    <name type="scientific">Aquimarina aggregata</name>
    <dbReference type="NCBI Taxonomy" id="1642818"/>
    <lineage>
        <taxon>Bacteria</taxon>
        <taxon>Pseudomonadati</taxon>
        <taxon>Bacteroidota</taxon>
        <taxon>Flavobacteriia</taxon>
        <taxon>Flavobacteriales</taxon>
        <taxon>Flavobacteriaceae</taxon>
        <taxon>Aquimarina</taxon>
    </lineage>
</organism>